<dbReference type="PANTHER" id="PTHR15549:SF26">
    <property type="entry name" value="AXIAL BUDDING PATTERN PROTEIN 2-RELATED"/>
    <property type="match status" value="1"/>
</dbReference>
<keyword evidence="3 6" id="KW-1133">Transmembrane helix</keyword>
<accession>A0A3M7MIN7</accession>
<keyword evidence="2 6" id="KW-0812">Transmembrane</keyword>
<gene>
    <name evidence="7" type="ORF">GMOD_00003236</name>
</gene>
<feature type="region of interest" description="Disordered" evidence="5">
    <location>
        <begin position="65"/>
        <end position="95"/>
    </location>
</feature>
<evidence type="ECO:0000256" key="4">
    <source>
        <dbReference type="ARBA" id="ARBA00023136"/>
    </source>
</evidence>
<proteinExistence type="predicted"/>
<dbReference type="Proteomes" id="UP000265663">
    <property type="component" value="Unassembled WGS sequence"/>
</dbReference>
<dbReference type="GO" id="GO:0016020">
    <property type="term" value="C:membrane"/>
    <property type="evidence" value="ECO:0007669"/>
    <property type="project" value="UniProtKB-SubCell"/>
</dbReference>
<evidence type="ECO:0000256" key="1">
    <source>
        <dbReference type="ARBA" id="ARBA00004167"/>
    </source>
</evidence>
<evidence type="ECO:0000256" key="2">
    <source>
        <dbReference type="ARBA" id="ARBA00022692"/>
    </source>
</evidence>
<sequence>MALSGFNWPSHIPRTSIVSDSEYGGYVYTNVVSVTGFFTSTVSSTSTATTSGTLTPSSIISTASATSQTSGSGYNNNTSSSSTGNSATGSVSSNSSSRLGGGAIAGIAIGGMLFLVAIIGVLFLWQRKRRVQGITSNSNEDEYIGRKDEKVAVGASPLTNVTNIIDKRFQEMSGTNQTHRLDPPQYHSYTIDPVHELDGSSLPGELPPTRTQDTSHTIKFVIQEPNLEITERPDGVESPHVEAQRRREVEWLEMEEARIRRQREILLQHSEVQRLG</sequence>
<evidence type="ECO:0000256" key="5">
    <source>
        <dbReference type="SAM" id="MobiDB-lite"/>
    </source>
</evidence>
<keyword evidence="4 6" id="KW-0472">Membrane</keyword>
<dbReference type="AlphaFoldDB" id="A0A3M7MIN7"/>
<organism evidence="7 8">
    <name type="scientific">Pyrenophora seminiperda CCB06</name>
    <dbReference type="NCBI Taxonomy" id="1302712"/>
    <lineage>
        <taxon>Eukaryota</taxon>
        <taxon>Fungi</taxon>
        <taxon>Dikarya</taxon>
        <taxon>Ascomycota</taxon>
        <taxon>Pezizomycotina</taxon>
        <taxon>Dothideomycetes</taxon>
        <taxon>Pleosporomycetidae</taxon>
        <taxon>Pleosporales</taxon>
        <taxon>Pleosporineae</taxon>
        <taxon>Pleosporaceae</taxon>
        <taxon>Pyrenophora</taxon>
    </lineage>
</organism>
<comment type="subcellular location">
    <subcellularLocation>
        <location evidence="1">Membrane</location>
        <topology evidence="1">Single-pass membrane protein</topology>
    </subcellularLocation>
</comment>
<evidence type="ECO:0000313" key="8">
    <source>
        <dbReference type="Proteomes" id="UP000265663"/>
    </source>
</evidence>
<evidence type="ECO:0000313" key="7">
    <source>
        <dbReference type="EMBL" id="RMZ74229.1"/>
    </source>
</evidence>
<dbReference type="PANTHER" id="PTHR15549">
    <property type="entry name" value="PAIRED IMMUNOGLOBULIN-LIKE TYPE 2 RECEPTOR"/>
    <property type="match status" value="1"/>
</dbReference>
<reference evidence="7 8" key="1">
    <citation type="journal article" date="2014" name="PLoS ONE">
        <title>De novo Genome Assembly of the Fungal Plant Pathogen Pyrenophora semeniperda.</title>
        <authorList>
            <person name="Soliai M.M."/>
            <person name="Meyer S.E."/>
            <person name="Udall J.A."/>
            <person name="Elzinga D.E."/>
            <person name="Hermansen R.A."/>
            <person name="Bodily P.M."/>
            <person name="Hart A.A."/>
            <person name="Coleman C.E."/>
        </authorList>
    </citation>
    <scope>NUCLEOTIDE SEQUENCE [LARGE SCALE GENOMIC DNA]</scope>
    <source>
        <strain evidence="7 8">CCB06</strain>
        <tissue evidence="7">Mycelium</tissue>
    </source>
</reference>
<feature type="transmembrane region" description="Helical" evidence="6">
    <location>
        <begin position="103"/>
        <end position="125"/>
    </location>
</feature>
<dbReference type="InterPro" id="IPR051694">
    <property type="entry name" value="Immunoregulatory_rcpt-like"/>
</dbReference>
<evidence type="ECO:0000256" key="3">
    <source>
        <dbReference type="ARBA" id="ARBA00022989"/>
    </source>
</evidence>
<evidence type="ECO:0000256" key="6">
    <source>
        <dbReference type="SAM" id="Phobius"/>
    </source>
</evidence>
<keyword evidence="8" id="KW-1185">Reference proteome</keyword>
<name>A0A3M7MIN7_9PLEO</name>
<protein>
    <submittedName>
        <fullName evidence="7">Uncharacterized protein</fullName>
    </submittedName>
</protein>
<dbReference type="OrthoDB" id="3695046at2759"/>
<dbReference type="EMBL" id="KE747844">
    <property type="protein sequence ID" value="RMZ74229.1"/>
    <property type="molecule type" value="Genomic_DNA"/>
</dbReference>
<dbReference type="GO" id="GO:0071944">
    <property type="term" value="C:cell periphery"/>
    <property type="evidence" value="ECO:0007669"/>
    <property type="project" value="UniProtKB-ARBA"/>
</dbReference>